<dbReference type="Proteomes" id="UP000644115">
    <property type="component" value="Unassembled WGS sequence"/>
</dbReference>
<dbReference type="InterPro" id="IPR025662">
    <property type="entry name" value="Sigma_54_int_dom_ATP-bd_1"/>
</dbReference>
<reference evidence="9" key="1">
    <citation type="submission" date="2020-08" db="EMBL/GenBank/DDBJ databases">
        <authorList>
            <person name="Liu C."/>
            <person name="Sun Q."/>
        </authorList>
    </citation>
    <scope>NUCLEOTIDE SEQUENCE</scope>
    <source>
        <strain evidence="9">BX16</strain>
    </source>
</reference>
<dbReference type="PROSITE" id="PS50113">
    <property type="entry name" value="PAC"/>
    <property type="match status" value="1"/>
</dbReference>
<dbReference type="InterPro" id="IPR027417">
    <property type="entry name" value="P-loop_NTPase"/>
</dbReference>
<dbReference type="PANTHER" id="PTHR32071">
    <property type="entry name" value="TRANSCRIPTIONAL REGULATORY PROTEIN"/>
    <property type="match status" value="1"/>
</dbReference>
<dbReference type="PROSITE" id="PS00676">
    <property type="entry name" value="SIGMA54_INTERACT_2"/>
    <property type="match status" value="1"/>
</dbReference>
<dbReference type="InterPro" id="IPR058031">
    <property type="entry name" value="AAA_lid_NorR"/>
</dbReference>
<dbReference type="InterPro" id="IPR000700">
    <property type="entry name" value="PAS-assoc_C"/>
</dbReference>
<sequence>MLEAAIESSEIGYLIADSDCNVIKINQAQIDITGQNAAYNLGRNMRQIELEDGSPSATVLVSKTKKPAKIKQFLPNGRSYLVYANPYFGKDGDLKYIVSNLLDTTEIDHTKQSLERTQDDNTKLNIQLKELQNQMTMHTKIIHQSKIMRRALMLCEKAAQFNSNILLQGESGVGKERFAEYIFEKSYRNNKAFIKINCASIPENLLESELFGYEPGAFSGADSKGKKGLLEYADKGTLLLDEVSELSLPLQAKLLRFLQEGEFYRVGGRKPVKTDIRIIAASNIDLEEMSEKKLFRKDLFYRLNVIPVFIPPLRERKEDIPLLIGYFTNRFNEMYDMKKGWSSGAINLMVRAEFPGNVRELQNTVERILVLAEGDIIQEKDFYEIYTGIKIDDSDIYDETLSLKKLLKRYEKSILEEYLRRYKTENACLLYTSP</sequence>
<dbReference type="Gene3D" id="1.10.8.60">
    <property type="match status" value="1"/>
</dbReference>
<dbReference type="EMBL" id="JACRWC010000043">
    <property type="protein sequence ID" value="MBC5998991.1"/>
    <property type="molecule type" value="Genomic_DNA"/>
</dbReference>
<keyword evidence="4" id="KW-0238">DNA-binding</keyword>
<proteinExistence type="predicted"/>
<keyword evidence="2" id="KW-0067">ATP-binding</keyword>
<dbReference type="Pfam" id="PF00158">
    <property type="entry name" value="Sigma54_activat"/>
    <property type="match status" value="1"/>
</dbReference>
<dbReference type="Gene3D" id="3.30.450.20">
    <property type="entry name" value="PAS domain"/>
    <property type="match status" value="1"/>
</dbReference>
<evidence type="ECO:0000256" key="4">
    <source>
        <dbReference type="ARBA" id="ARBA00023125"/>
    </source>
</evidence>
<dbReference type="GO" id="GO:0005524">
    <property type="term" value="F:ATP binding"/>
    <property type="evidence" value="ECO:0007669"/>
    <property type="project" value="UniProtKB-KW"/>
</dbReference>
<dbReference type="InterPro" id="IPR003593">
    <property type="entry name" value="AAA+_ATPase"/>
</dbReference>
<feature type="domain" description="Sigma-54 factor interaction" evidence="7">
    <location>
        <begin position="141"/>
        <end position="370"/>
    </location>
</feature>
<comment type="caution">
    <text evidence="9">The sequence shown here is derived from an EMBL/GenBank/DDBJ whole genome shotgun (WGS) entry which is preliminary data.</text>
</comment>
<accession>A0A923SMD1</accession>
<dbReference type="NCBIfam" id="TIGR00229">
    <property type="entry name" value="sensory_box"/>
    <property type="match status" value="1"/>
</dbReference>
<keyword evidence="10" id="KW-1185">Reference proteome</keyword>
<evidence type="ECO:0000256" key="2">
    <source>
        <dbReference type="ARBA" id="ARBA00022840"/>
    </source>
</evidence>
<dbReference type="InterPro" id="IPR025943">
    <property type="entry name" value="Sigma_54_int_dom_ATP-bd_2"/>
</dbReference>
<feature type="coiled-coil region" evidence="6">
    <location>
        <begin position="107"/>
        <end position="134"/>
    </location>
</feature>
<gene>
    <name evidence="9" type="ORF">H8876_03115</name>
</gene>
<dbReference type="GO" id="GO:0003677">
    <property type="term" value="F:DNA binding"/>
    <property type="evidence" value="ECO:0007669"/>
    <property type="project" value="UniProtKB-KW"/>
</dbReference>
<dbReference type="CDD" id="cd00009">
    <property type="entry name" value="AAA"/>
    <property type="match status" value="1"/>
</dbReference>
<dbReference type="InterPro" id="IPR002078">
    <property type="entry name" value="Sigma_54_int"/>
</dbReference>
<dbReference type="PROSITE" id="PS50045">
    <property type="entry name" value="SIGMA54_INTERACT_4"/>
    <property type="match status" value="1"/>
</dbReference>
<dbReference type="InterPro" id="IPR025944">
    <property type="entry name" value="Sigma_54_int_dom_CS"/>
</dbReference>
<dbReference type="FunFam" id="3.40.50.300:FF:000006">
    <property type="entry name" value="DNA-binding transcriptional regulator NtrC"/>
    <property type="match status" value="1"/>
</dbReference>
<name>A0A923SMD1_9FIRM</name>
<dbReference type="Pfam" id="PF25601">
    <property type="entry name" value="AAA_lid_14"/>
    <property type="match status" value="1"/>
</dbReference>
<dbReference type="SUPFAM" id="SSF52540">
    <property type="entry name" value="P-loop containing nucleoside triphosphate hydrolases"/>
    <property type="match status" value="1"/>
</dbReference>
<dbReference type="Gene3D" id="3.40.50.300">
    <property type="entry name" value="P-loop containing nucleotide triphosphate hydrolases"/>
    <property type="match status" value="1"/>
</dbReference>
<dbReference type="InterPro" id="IPR000014">
    <property type="entry name" value="PAS"/>
</dbReference>
<feature type="domain" description="PAC" evidence="8">
    <location>
        <begin position="64"/>
        <end position="116"/>
    </location>
</feature>
<evidence type="ECO:0000256" key="3">
    <source>
        <dbReference type="ARBA" id="ARBA00023015"/>
    </source>
</evidence>
<evidence type="ECO:0000259" key="7">
    <source>
        <dbReference type="PROSITE" id="PS50045"/>
    </source>
</evidence>
<evidence type="ECO:0000256" key="1">
    <source>
        <dbReference type="ARBA" id="ARBA00022741"/>
    </source>
</evidence>
<dbReference type="SMART" id="SM00382">
    <property type="entry name" value="AAA"/>
    <property type="match status" value="1"/>
</dbReference>
<dbReference type="InterPro" id="IPR035965">
    <property type="entry name" value="PAS-like_dom_sf"/>
</dbReference>
<evidence type="ECO:0000313" key="10">
    <source>
        <dbReference type="Proteomes" id="UP000644115"/>
    </source>
</evidence>
<keyword evidence="1" id="KW-0547">Nucleotide-binding</keyword>
<evidence type="ECO:0000256" key="5">
    <source>
        <dbReference type="ARBA" id="ARBA00023163"/>
    </source>
</evidence>
<protein>
    <submittedName>
        <fullName evidence="9">Sigma 54-interacting transcriptional regulator</fullName>
    </submittedName>
</protein>
<dbReference type="AlphaFoldDB" id="A0A923SMD1"/>
<evidence type="ECO:0000259" key="8">
    <source>
        <dbReference type="PROSITE" id="PS50113"/>
    </source>
</evidence>
<evidence type="ECO:0000313" key="9">
    <source>
        <dbReference type="EMBL" id="MBC5998991.1"/>
    </source>
</evidence>
<keyword evidence="5" id="KW-0804">Transcription</keyword>
<dbReference type="PROSITE" id="PS00688">
    <property type="entry name" value="SIGMA54_INTERACT_3"/>
    <property type="match status" value="1"/>
</dbReference>
<organism evidence="9 10">
    <name type="scientific">Lentihominibacter faecis</name>
    <dbReference type="NCBI Taxonomy" id="2764712"/>
    <lineage>
        <taxon>Bacteria</taxon>
        <taxon>Bacillati</taxon>
        <taxon>Bacillota</taxon>
        <taxon>Clostridia</taxon>
        <taxon>Peptostreptococcales</taxon>
        <taxon>Anaerovoracaceae</taxon>
        <taxon>Lentihominibacter</taxon>
    </lineage>
</organism>
<dbReference type="GO" id="GO:0006355">
    <property type="term" value="P:regulation of DNA-templated transcription"/>
    <property type="evidence" value="ECO:0007669"/>
    <property type="project" value="InterPro"/>
</dbReference>
<evidence type="ECO:0000256" key="6">
    <source>
        <dbReference type="SAM" id="Coils"/>
    </source>
</evidence>
<keyword evidence="3" id="KW-0805">Transcription regulation</keyword>
<keyword evidence="6" id="KW-0175">Coiled coil</keyword>
<dbReference type="SUPFAM" id="SSF55785">
    <property type="entry name" value="PYP-like sensor domain (PAS domain)"/>
    <property type="match status" value="1"/>
</dbReference>
<feature type="non-terminal residue" evidence="9">
    <location>
        <position position="434"/>
    </location>
</feature>
<dbReference type="PROSITE" id="PS00675">
    <property type="entry name" value="SIGMA54_INTERACT_1"/>
    <property type="match status" value="1"/>
</dbReference>